<keyword evidence="3" id="KW-1185">Reference proteome</keyword>
<evidence type="ECO:0000313" key="3">
    <source>
        <dbReference type="Proteomes" id="UP000297713"/>
    </source>
</evidence>
<sequence length="138" mass="15903">MKNRIKDFYPKDKIAELNSTQGKQEWIILDDLAQFEEIDENKEIRTEEKDSPLIIDLGLGKPIVIPSREKKMTKGILIFLFLIFPLLLIFLPLGGVFIFSLFSHGHLCWHQKVGFLSGLAFSLLIFGLFLRSIVKKIK</sequence>
<gene>
    <name evidence="2" type="ORF">A7Q10_00625</name>
</gene>
<keyword evidence="1" id="KW-1133">Transmembrane helix</keyword>
<reference evidence="2 3" key="1">
    <citation type="submission" date="2016-05" db="EMBL/GenBank/DDBJ databases">
        <title>Diversity and Homogeneity among Thermoacidophilic Verrucomicrobia Methanotrophs Linked with Geographical Origin.</title>
        <authorList>
            <person name="Erikstad H.-A."/>
            <person name="Smestad N.B."/>
            <person name="Ceballos R.M."/>
            <person name="Birkeland N.-K."/>
        </authorList>
    </citation>
    <scope>NUCLEOTIDE SEQUENCE [LARGE SCALE GENOMIC DNA]</scope>
    <source>
        <strain evidence="2 3">Phi</strain>
    </source>
</reference>
<evidence type="ECO:0000313" key="2">
    <source>
        <dbReference type="EMBL" id="TFE68178.1"/>
    </source>
</evidence>
<feature type="transmembrane region" description="Helical" evidence="1">
    <location>
        <begin position="114"/>
        <end position="134"/>
    </location>
</feature>
<dbReference type="EMBL" id="LXQC01000143">
    <property type="protein sequence ID" value="TFE68178.1"/>
    <property type="molecule type" value="Genomic_DNA"/>
</dbReference>
<dbReference type="AlphaFoldDB" id="A0A4Y8PBN3"/>
<organism evidence="2 3">
    <name type="scientific">Methylacidiphilum caldifontis</name>
    <dbReference type="NCBI Taxonomy" id="2795386"/>
    <lineage>
        <taxon>Bacteria</taxon>
        <taxon>Pseudomonadati</taxon>
        <taxon>Verrucomicrobiota</taxon>
        <taxon>Methylacidiphilae</taxon>
        <taxon>Methylacidiphilales</taxon>
        <taxon>Methylacidiphilaceae</taxon>
        <taxon>Methylacidiphilum (ex Ratnadevi et al. 2023)</taxon>
    </lineage>
</organism>
<comment type="caution">
    <text evidence="2">The sequence shown here is derived from an EMBL/GenBank/DDBJ whole genome shotgun (WGS) entry which is preliminary data.</text>
</comment>
<evidence type="ECO:0000256" key="1">
    <source>
        <dbReference type="SAM" id="Phobius"/>
    </source>
</evidence>
<feature type="transmembrane region" description="Helical" evidence="1">
    <location>
        <begin position="76"/>
        <end position="102"/>
    </location>
</feature>
<proteinExistence type="predicted"/>
<name>A0A4Y8PBN3_9BACT</name>
<keyword evidence="1" id="KW-0472">Membrane</keyword>
<dbReference type="OrthoDB" id="197231at2"/>
<dbReference type="Proteomes" id="UP000297713">
    <property type="component" value="Unassembled WGS sequence"/>
</dbReference>
<keyword evidence="1" id="KW-0812">Transmembrane</keyword>
<dbReference type="RefSeq" id="WP_134440240.1">
    <property type="nucleotide sequence ID" value="NZ_CP065957.1"/>
</dbReference>
<protein>
    <submittedName>
        <fullName evidence="2">Uncharacterized protein</fullName>
    </submittedName>
</protein>
<accession>A0A4Y8PBN3</accession>